<feature type="compositionally biased region" description="Polar residues" evidence="1">
    <location>
        <begin position="607"/>
        <end position="624"/>
    </location>
</feature>
<keyword evidence="2" id="KW-1133">Transmembrane helix</keyword>
<dbReference type="EMBL" id="BAABYW010000001">
    <property type="protein sequence ID" value="GAA6405886.1"/>
    <property type="molecule type" value="Genomic_DNA"/>
</dbReference>
<name>A0ABQ0B367_9FIRM</name>
<feature type="transmembrane region" description="Helical" evidence="2">
    <location>
        <begin position="629"/>
        <end position="650"/>
    </location>
</feature>
<keyword evidence="5" id="KW-1185">Reference proteome</keyword>
<protein>
    <recommendedName>
        <fullName evidence="6">Gram-positive cocci surface proteins LPxTG domain-containing protein</fullName>
    </recommendedName>
</protein>
<feature type="chain" id="PRO_5045751197" description="Gram-positive cocci surface proteins LPxTG domain-containing protein" evidence="3">
    <location>
        <begin position="30"/>
        <end position="658"/>
    </location>
</feature>
<dbReference type="InterPro" id="IPR012332">
    <property type="entry name" value="Autotransporter_pectin_lyase_C"/>
</dbReference>
<evidence type="ECO:0000313" key="4">
    <source>
        <dbReference type="EMBL" id="GAA6405886.1"/>
    </source>
</evidence>
<comment type="caution">
    <text evidence="4">The sequence shown here is derived from an EMBL/GenBank/DDBJ whole genome shotgun (WGS) entry which is preliminary data.</text>
</comment>
<feature type="region of interest" description="Disordered" evidence="1">
    <location>
        <begin position="595"/>
        <end position="624"/>
    </location>
</feature>
<proteinExistence type="predicted"/>
<evidence type="ECO:0000256" key="2">
    <source>
        <dbReference type="SAM" id="Phobius"/>
    </source>
</evidence>
<reference evidence="4 5" key="1">
    <citation type="submission" date="2024-04" db="EMBL/GenBank/DDBJ databases">
        <title>Defined microbial consortia suppress multidrug-resistant proinflammatory Enterobacteriaceae via ecological control.</title>
        <authorList>
            <person name="Furuichi M."/>
            <person name="Kawaguchi T."/>
            <person name="Pust M."/>
            <person name="Yasuma K."/>
            <person name="Plichta D."/>
            <person name="Hasegawa N."/>
            <person name="Ohya T."/>
            <person name="Bhattarai S."/>
            <person name="Sasajima S."/>
            <person name="Aoto Y."/>
            <person name="Tuganbaev T."/>
            <person name="Yaginuma M."/>
            <person name="Ueda M."/>
            <person name="Okahashi N."/>
            <person name="Amafuji K."/>
            <person name="Kiridooshi Y."/>
            <person name="Sugita K."/>
            <person name="Strazar M."/>
            <person name="Skelly A."/>
            <person name="Suda W."/>
            <person name="Hattori M."/>
            <person name="Nakamoto N."/>
            <person name="Caballero S."/>
            <person name="Norman J."/>
            <person name="Olle B."/>
            <person name="Tanoue T."/>
            <person name="Arita M."/>
            <person name="Bucci V."/>
            <person name="Atarashi K."/>
            <person name="Xavier R."/>
            <person name="Honda K."/>
        </authorList>
    </citation>
    <scope>NUCLEOTIDE SEQUENCE [LARGE SCALE GENOMIC DNA]</scope>
    <source>
        <strain evidence="5">k04-0078-D8-1</strain>
    </source>
</reference>
<evidence type="ECO:0000313" key="5">
    <source>
        <dbReference type="Proteomes" id="UP001600943"/>
    </source>
</evidence>
<evidence type="ECO:0008006" key="6">
    <source>
        <dbReference type="Google" id="ProtNLM"/>
    </source>
</evidence>
<dbReference type="Proteomes" id="UP001600943">
    <property type="component" value="Unassembled WGS sequence"/>
</dbReference>
<sequence length="658" mass="70495">MKQAKKSRLLAMLLAVIILLSMLPTVAFAEENESKLAEQCTVTEGCTLEEGHERECAFAESETESAAELAEAEDTEEAVEEQVETLSESGITTFDELIMAINNVENGGTVTLAGDIAGNVEVSSNKQFTLNLNGKTLNGQIKISNADANVSIQNGTVTHNGENLAAATILISAGKAILSDNLTVNATSTSGKSIAIAVVSTGELEANGVNVGSNDWGIGLLNSAQANLTNMNVLTGGNPISTSAAQSDPSMNVTIDGGTYKCTNANGNWSYVGIYWASHGTLNIKNGTFTSLSPEAASLFVKNGTVNIDNGNFTGTKDGLKITSEQVDSTEIEVNINGGNFAGIRSGLYIKTTATGNAKNDKFSVTVKDGVFDNIYTSIKDFSPQVSFEGGSFIKGDGWFSDETNHWYNRNDSDAIAYKAEHIFKRIVDKEATAAQNGSKHEECTLCHYQKAAVEIPALGHDYKEEWSSDEANHWHDCNDCDERADKAEHIFEWIVDKEATAVQNGSKHEECTVCHYKKAAVEIPALGHDYKEEWSSDETNHWHDCNDCDGRADKAEHIFKWIVDKEATAAQNGSKHEECTVCHYKKAAIEIPALGGNTGNPGKPSGGNTSNSGKPSGGSPQTGDNSHVALWISLLAVSLIGLLATLLAMKKKNYRGN</sequence>
<organism evidence="4 5">
    <name type="scientific">Blautia hominis</name>
    <dbReference type="NCBI Taxonomy" id="2025493"/>
    <lineage>
        <taxon>Bacteria</taxon>
        <taxon>Bacillati</taxon>
        <taxon>Bacillota</taxon>
        <taxon>Clostridia</taxon>
        <taxon>Lachnospirales</taxon>
        <taxon>Lachnospiraceae</taxon>
        <taxon>Blautia</taxon>
    </lineage>
</organism>
<keyword evidence="2" id="KW-0812">Transmembrane</keyword>
<keyword evidence="3" id="KW-0732">Signal</keyword>
<evidence type="ECO:0000256" key="1">
    <source>
        <dbReference type="SAM" id="MobiDB-lite"/>
    </source>
</evidence>
<evidence type="ECO:0000256" key="3">
    <source>
        <dbReference type="SAM" id="SignalP"/>
    </source>
</evidence>
<dbReference type="RefSeq" id="WP_256162370.1">
    <property type="nucleotide sequence ID" value="NZ_BAABYW010000001.1"/>
</dbReference>
<dbReference type="NCBIfam" id="TIGR01167">
    <property type="entry name" value="LPXTG_anchor"/>
    <property type="match status" value="1"/>
</dbReference>
<feature type="signal peptide" evidence="3">
    <location>
        <begin position="1"/>
        <end position="29"/>
    </location>
</feature>
<gene>
    <name evidence="4" type="ORF">K040078D81_00030</name>
</gene>
<accession>A0ABQ0B367</accession>
<dbReference type="Gene3D" id="2.160.20.20">
    <property type="match status" value="1"/>
</dbReference>
<keyword evidence="2" id="KW-0472">Membrane</keyword>